<comment type="caution">
    <text evidence="1">The sequence shown here is derived from an EMBL/GenBank/DDBJ whole genome shotgun (WGS) entry which is preliminary data.</text>
</comment>
<dbReference type="AlphaFoldDB" id="A0AA37HZ35"/>
<dbReference type="Proteomes" id="UP000887097">
    <property type="component" value="Unassembled WGS sequence"/>
</dbReference>
<accession>A0AA37HZ35</accession>
<evidence type="ECO:0000313" key="2">
    <source>
        <dbReference type="Proteomes" id="UP000887097"/>
    </source>
</evidence>
<name>A0AA37HZ35_XYLRU</name>
<evidence type="ECO:0000313" key="1">
    <source>
        <dbReference type="EMBL" id="GJG32505.1"/>
    </source>
</evidence>
<sequence length="76" mass="8875">MVYKTSLNARVLSLNVYGNTLLAIHIKHLRSFFIDNFIIIFNELIYQMGHFIITYLRLKDARIGFNTLDAIDTIQV</sequence>
<organism evidence="1 2">
    <name type="scientific">Xylanibacter ruminicola</name>
    <name type="common">Prevotella ruminicola</name>
    <dbReference type="NCBI Taxonomy" id="839"/>
    <lineage>
        <taxon>Bacteria</taxon>
        <taxon>Pseudomonadati</taxon>
        <taxon>Bacteroidota</taxon>
        <taxon>Bacteroidia</taxon>
        <taxon>Bacteroidales</taxon>
        <taxon>Prevotellaceae</taxon>
        <taxon>Xylanibacter</taxon>
    </lineage>
</organism>
<proteinExistence type="predicted"/>
<reference evidence="1" key="1">
    <citation type="submission" date="2021-08" db="EMBL/GenBank/DDBJ databases">
        <title>Prevotella lacticifex sp. nov., isolated from rumen of cow.</title>
        <authorList>
            <person name="Shinkai T."/>
            <person name="Ikeyama N."/>
            <person name="Kumagai M."/>
            <person name="Ohmori H."/>
            <person name="Sakamoto M."/>
            <person name="Ohkuma M."/>
            <person name="Mitsumori M."/>
        </authorList>
    </citation>
    <scope>NUCLEOTIDE SEQUENCE</scope>
    <source>
        <strain evidence="1">JCM 8259</strain>
    </source>
</reference>
<protein>
    <submittedName>
        <fullName evidence="1">Uncharacterized protein</fullName>
    </submittedName>
</protein>
<dbReference type="EMBL" id="BPTT01000001">
    <property type="protein sequence ID" value="GJG32505.1"/>
    <property type="molecule type" value="Genomic_DNA"/>
</dbReference>
<gene>
    <name evidence="1" type="ORF">PRMUPPPA20_06140</name>
</gene>